<accession>A0ABD1X2A3</accession>
<dbReference type="EMBL" id="JBFOLJ010000001">
    <property type="protein sequence ID" value="KAL2556024.1"/>
    <property type="molecule type" value="Genomic_DNA"/>
</dbReference>
<comment type="caution">
    <text evidence="1">The sequence shown here is derived from an EMBL/GenBank/DDBJ whole genome shotgun (WGS) entry which is preliminary data.</text>
</comment>
<protein>
    <submittedName>
        <fullName evidence="1">Uncharacterized protein</fullName>
    </submittedName>
</protein>
<gene>
    <name evidence="1" type="ORF">Fot_00763</name>
</gene>
<reference evidence="2" key="1">
    <citation type="submission" date="2024-07" db="EMBL/GenBank/DDBJ databases">
        <title>Two chromosome-level genome assemblies of Korean endemic species Abeliophyllum distichum and Forsythia ovata (Oleaceae).</title>
        <authorList>
            <person name="Jang H."/>
        </authorList>
    </citation>
    <scope>NUCLEOTIDE SEQUENCE [LARGE SCALE GENOMIC DNA]</scope>
</reference>
<sequence>MEAAGRAANLYDDEGWGSGECLGGRIVDTVFKPCAEIKNFWDFDCGCENNGLLCTKWEKRSRRPLIPARYKSRQYRKSKILPAIPDIESQPPGNGASYGAFSGGWRYDKFFFEFWNLFPRRRAIPGPGPVEFWELV</sequence>
<keyword evidence="2" id="KW-1185">Reference proteome</keyword>
<dbReference type="Proteomes" id="UP001604277">
    <property type="component" value="Unassembled WGS sequence"/>
</dbReference>
<proteinExistence type="predicted"/>
<evidence type="ECO:0000313" key="2">
    <source>
        <dbReference type="Proteomes" id="UP001604277"/>
    </source>
</evidence>
<name>A0ABD1X2A3_9LAMI</name>
<evidence type="ECO:0000313" key="1">
    <source>
        <dbReference type="EMBL" id="KAL2556024.1"/>
    </source>
</evidence>
<dbReference type="AlphaFoldDB" id="A0ABD1X2A3"/>
<organism evidence="1 2">
    <name type="scientific">Forsythia ovata</name>
    <dbReference type="NCBI Taxonomy" id="205694"/>
    <lineage>
        <taxon>Eukaryota</taxon>
        <taxon>Viridiplantae</taxon>
        <taxon>Streptophyta</taxon>
        <taxon>Embryophyta</taxon>
        <taxon>Tracheophyta</taxon>
        <taxon>Spermatophyta</taxon>
        <taxon>Magnoliopsida</taxon>
        <taxon>eudicotyledons</taxon>
        <taxon>Gunneridae</taxon>
        <taxon>Pentapetalae</taxon>
        <taxon>asterids</taxon>
        <taxon>lamiids</taxon>
        <taxon>Lamiales</taxon>
        <taxon>Oleaceae</taxon>
        <taxon>Forsythieae</taxon>
        <taxon>Forsythia</taxon>
    </lineage>
</organism>